<dbReference type="PANTHER" id="PTHR40044">
    <property type="entry name" value="INTEGRAL MEMBRANE PROTEIN-RELATED"/>
    <property type="match status" value="1"/>
</dbReference>
<name>A0A7C4E129_CALS0</name>
<feature type="transmembrane region" description="Helical" evidence="1">
    <location>
        <begin position="132"/>
        <end position="157"/>
    </location>
</feature>
<feature type="transmembrane region" description="Helical" evidence="1">
    <location>
        <begin position="99"/>
        <end position="120"/>
    </location>
</feature>
<feature type="transmembrane region" description="Helical" evidence="1">
    <location>
        <begin position="67"/>
        <end position="87"/>
    </location>
</feature>
<accession>A0A7C4E129</accession>
<feature type="transmembrane region" description="Helical" evidence="1">
    <location>
        <begin position="38"/>
        <end position="61"/>
    </location>
</feature>
<sequence>MKSRDLAAAIVFAGLYAAGVIALPGISFEIIQVRVSDALLPLAIVFGMPAVVGITVGTFIANLFSPFGPVDLLGGTLTNLVATYVGWKMARNFVFRGSWMFVAVFQTLLVTFIVGSYLYVLIGVPPTPVAGVVVPGIVFSWLGVLGGSVISILVIGYPLAKAVARYLVAEARYVR</sequence>
<comment type="caution">
    <text evidence="2">The sequence shown here is derived from an EMBL/GenBank/DDBJ whole genome shotgun (WGS) entry which is preliminary data.</text>
</comment>
<keyword evidence="1" id="KW-1133">Transmembrane helix</keyword>
<reference evidence="2" key="1">
    <citation type="journal article" date="2020" name="mSystems">
        <title>Genome- and Community-Level Interaction Insights into Carbon Utilization and Element Cycling Functions of Hydrothermarchaeota in Hydrothermal Sediment.</title>
        <authorList>
            <person name="Zhou Z."/>
            <person name="Liu Y."/>
            <person name="Xu W."/>
            <person name="Pan J."/>
            <person name="Luo Z.H."/>
            <person name="Li M."/>
        </authorList>
    </citation>
    <scope>NUCLEOTIDE SEQUENCE [LARGE SCALE GENOMIC DNA]</scope>
    <source>
        <strain evidence="2">SpSt-613</strain>
    </source>
</reference>
<keyword evidence="1" id="KW-0472">Membrane</keyword>
<evidence type="ECO:0000256" key="1">
    <source>
        <dbReference type="SAM" id="Phobius"/>
    </source>
</evidence>
<dbReference type="AlphaFoldDB" id="A0A7C4E129"/>
<dbReference type="EMBL" id="DTAD01000014">
    <property type="protein sequence ID" value="HGN89722.1"/>
    <property type="molecule type" value="Genomic_DNA"/>
</dbReference>
<dbReference type="InterPro" id="IPR010387">
    <property type="entry name" value="QueT"/>
</dbReference>
<proteinExistence type="predicted"/>
<feature type="transmembrane region" description="Helical" evidence="1">
    <location>
        <begin position="6"/>
        <end position="26"/>
    </location>
</feature>
<dbReference type="PANTHER" id="PTHR40044:SF1">
    <property type="entry name" value="INTEGRAL MEMBRANE PROTEIN"/>
    <property type="match status" value="1"/>
</dbReference>
<organism evidence="2">
    <name type="scientific">Caldiarchaeum subterraneum</name>
    <dbReference type="NCBI Taxonomy" id="311458"/>
    <lineage>
        <taxon>Archaea</taxon>
        <taxon>Nitrososphaerota</taxon>
        <taxon>Candidatus Caldarchaeales</taxon>
        <taxon>Candidatus Caldarchaeaceae</taxon>
        <taxon>Candidatus Caldarchaeum</taxon>
    </lineage>
</organism>
<evidence type="ECO:0000313" key="2">
    <source>
        <dbReference type="EMBL" id="HGN89722.1"/>
    </source>
</evidence>
<protein>
    <submittedName>
        <fullName evidence="2">QueT transporter family protein</fullName>
    </submittedName>
</protein>
<dbReference type="Pfam" id="PF06177">
    <property type="entry name" value="QueT"/>
    <property type="match status" value="1"/>
</dbReference>
<keyword evidence="1" id="KW-0812">Transmembrane</keyword>
<gene>
    <name evidence="2" type="ORF">ENT82_01125</name>
</gene>